<dbReference type="AlphaFoldDB" id="A0AAD4PVE2"/>
<dbReference type="GeneID" id="70252728"/>
<sequence length="373" mass="43224">MPAYKAWNSSLSKQAVLLFFILVVLIWTLFSVSAKRIIPTYSSAQSLISSPKPLPRSKYAYATILTADGDAEFPDVQGPYLRAVRFLNYQLLHNPRTRGNNTDDRIPLLVLVTSDVPQRYYDILAHDGATVIPVQALGRDWIHPQWERWNDVLTKLNLWRLVEYEKIMFLDADSIIFRPIDHIFTDPATAVQTTLPYSELPKNRTISPEEVEDDEENEIPLPDTYMLAGTHDSWAEWALQLDPGNEFYARDNYMNAGFFVCAPSQTLFNYYISLLDIPGRFDPSYPEQNLLNNAHRTDGQMPWTSLGSMWNEKGVDEAAYHNGLRSIHHKWWHPTTDPVVRERIKIEMNEMNKFYREREVATWPRKVEQSASR</sequence>
<keyword evidence="1" id="KW-0808">Transferase</keyword>
<evidence type="ECO:0000313" key="1">
    <source>
        <dbReference type="EMBL" id="KAH8690623.1"/>
    </source>
</evidence>
<dbReference type="InterPro" id="IPR029044">
    <property type="entry name" value="Nucleotide-diphossugar_trans"/>
</dbReference>
<organism evidence="1 2">
    <name type="scientific">Talaromyces proteolyticus</name>
    <dbReference type="NCBI Taxonomy" id="1131652"/>
    <lineage>
        <taxon>Eukaryota</taxon>
        <taxon>Fungi</taxon>
        <taxon>Dikarya</taxon>
        <taxon>Ascomycota</taxon>
        <taxon>Pezizomycotina</taxon>
        <taxon>Eurotiomycetes</taxon>
        <taxon>Eurotiomycetidae</taxon>
        <taxon>Eurotiales</taxon>
        <taxon>Trichocomaceae</taxon>
        <taxon>Talaromyces</taxon>
        <taxon>Talaromyces sect. Bacilispori</taxon>
    </lineage>
</organism>
<proteinExistence type="predicted"/>
<keyword evidence="2" id="KW-1185">Reference proteome</keyword>
<evidence type="ECO:0000313" key="2">
    <source>
        <dbReference type="Proteomes" id="UP001201262"/>
    </source>
</evidence>
<gene>
    <name evidence="1" type="ORF">BGW36DRAFT_58129</name>
</gene>
<dbReference type="RefSeq" id="XP_046066819.1">
    <property type="nucleotide sequence ID" value="XM_046222441.1"/>
</dbReference>
<dbReference type="InterPro" id="IPR050587">
    <property type="entry name" value="GNT1/Glycosyltrans_8"/>
</dbReference>
<dbReference type="EMBL" id="JAJTJA010000013">
    <property type="protein sequence ID" value="KAH8690623.1"/>
    <property type="molecule type" value="Genomic_DNA"/>
</dbReference>
<dbReference type="Gene3D" id="3.90.550.10">
    <property type="entry name" value="Spore Coat Polysaccharide Biosynthesis Protein SpsA, Chain A"/>
    <property type="match status" value="1"/>
</dbReference>
<dbReference type="PANTHER" id="PTHR11183">
    <property type="entry name" value="GLYCOGENIN SUBFAMILY MEMBER"/>
    <property type="match status" value="1"/>
</dbReference>
<comment type="caution">
    <text evidence="1">The sequence shown here is derived from an EMBL/GenBank/DDBJ whole genome shotgun (WGS) entry which is preliminary data.</text>
</comment>
<protein>
    <submittedName>
        <fullName evidence="1">Nucleotide-diphospho-sugar transferase</fullName>
    </submittedName>
</protein>
<dbReference type="Proteomes" id="UP001201262">
    <property type="component" value="Unassembled WGS sequence"/>
</dbReference>
<reference evidence="1" key="1">
    <citation type="submission" date="2021-12" db="EMBL/GenBank/DDBJ databases">
        <title>Convergent genome expansion in fungi linked to evolution of root-endophyte symbiosis.</title>
        <authorList>
            <consortium name="DOE Joint Genome Institute"/>
            <person name="Ke Y.-H."/>
            <person name="Bonito G."/>
            <person name="Liao H.-L."/>
            <person name="Looney B."/>
            <person name="Rojas-Flechas A."/>
            <person name="Nash J."/>
            <person name="Hameed K."/>
            <person name="Schadt C."/>
            <person name="Martin F."/>
            <person name="Crous P.W."/>
            <person name="Miettinen O."/>
            <person name="Magnuson J.K."/>
            <person name="Labbe J."/>
            <person name="Jacobson D."/>
            <person name="Doktycz M.J."/>
            <person name="Veneault-Fourrey C."/>
            <person name="Kuo A."/>
            <person name="Mondo S."/>
            <person name="Calhoun S."/>
            <person name="Riley R."/>
            <person name="Ohm R."/>
            <person name="LaButti K."/>
            <person name="Andreopoulos B."/>
            <person name="Pangilinan J."/>
            <person name="Nolan M."/>
            <person name="Tritt A."/>
            <person name="Clum A."/>
            <person name="Lipzen A."/>
            <person name="Daum C."/>
            <person name="Barry K."/>
            <person name="Grigoriev I.V."/>
            <person name="Vilgalys R."/>
        </authorList>
    </citation>
    <scope>NUCLEOTIDE SEQUENCE</scope>
    <source>
        <strain evidence="1">PMI_201</strain>
    </source>
</reference>
<dbReference type="GO" id="GO:0016740">
    <property type="term" value="F:transferase activity"/>
    <property type="evidence" value="ECO:0007669"/>
    <property type="project" value="UniProtKB-KW"/>
</dbReference>
<dbReference type="SUPFAM" id="SSF53448">
    <property type="entry name" value="Nucleotide-diphospho-sugar transferases"/>
    <property type="match status" value="1"/>
</dbReference>
<name>A0AAD4PVE2_9EURO</name>
<accession>A0AAD4PVE2</accession>